<protein>
    <submittedName>
        <fullName evidence="13">Uncharacterized protein</fullName>
    </submittedName>
</protein>
<dbReference type="GO" id="GO:0098552">
    <property type="term" value="C:side of membrane"/>
    <property type="evidence" value="ECO:0007669"/>
    <property type="project" value="UniProtKB-KW"/>
</dbReference>
<proteinExistence type="inferred from homology"/>
<evidence type="ECO:0000256" key="11">
    <source>
        <dbReference type="RuleBase" id="RU003518"/>
    </source>
</evidence>
<dbReference type="PROSITE" id="PS01207">
    <property type="entry name" value="GLYPICAN"/>
    <property type="match status" value="1"/>
</dbReference>
<keyword evidence="5" id="KW-0732">Signal</keyword>
<organism evidence="13 14">
    <name type="scientific">Canis lupus dingo</name>
    <name type="common">dingo</name>
    <dbReference type="NCBI Taxonomy" id="286419"/>
    <lineage>
        <taxon>Eukaryota</taxon>
        <taxon>Metazoa</taxon>
        <taxon>Chordata</taxon>
        <taxon>Craniata</taxon>
        <taxon>Vertebrata</taxon>
        <taxon>Euteleostomi</taxon>
        <taxon>Mammalia</taxon>
        <taxon>Eutheria</taxon>
        <taxon>Laurasiatheria</taxon>
        <taxon>Carnivora</taxon>
        <taxon>Caniformia</taxon>
        <taxon>Canidae</taxon>
        <taxon>Canis</taxon>
    </lineage>
</organism>
<dbReference type="InterPro" id="IPR001863">
    <property type="entry name" value="Glypican"/>
</dbReference>
<keyword evidence="8" id="KW-0325">Glycoprotein</keyword>
<dbReference type="PANTHER" id="PTHR10822:SF24">
    <property type="entry name" value="GLYPICAN-2"/>
    <property type="match status" value="1"/>
</dbReference>
<dbReference type="Proteomes" id="UP000694391">
    <property type="component" value="Unplaced"/>
</dbReference>
<evidence type="ECO:0000256" key="8">
    <source>
        <dbReference type="ARBA" id="ARBA00023180"/>
    </source>
</evidence>
<sequence>MRLTGCPLCRGVPSLPPCRGFCFNVANGCLRNQGLDPDWEAYLDALLLLAEKLQGSFSFELAARSIGLKISEALMYLQDNSVAVSAQVWGP</sequence>
<evidence type="ECO:0000256" key="12">
    <source>
        <dbReference type="RuleBase" id="RU003519"/>
    </source>
</evidence>
<keyword evidence="6 12" id="KW-0654">Proteoglycan</keyword>
<comment type="similarity">
    <text evidence="2 11">Belongs to the glypican family.</text>
</comment>
<reference evidence="13" key="2">
    <citation type="submission" date="2025-09" db="UniProtKB">
        <authorList>
            <consortium name="Ensembl"/>
        </authorList>
    </citation>
    <scope>IDENTIFICATION</scope>
</reference>
<evidence type="ECO:0000256" key="9">
    <source>
        <dbReference type="ARBA" id="ARBA00023207"/>
    </source>
</evidence>
<keyword evidence="3" id="KW-1003">Cell membrane</keyword>
<dbReference type="AlphaFoldDB" id="A0A8C0KMW9"/>
<dbReference type="GO" id="GO:0005576">
    <property type="term" value="C:extracellular region"/>
    <property type="evidence" value="ECO:0007669"/>
    <property type="project" value="TreeGrafter"/>
</dbReference>
<dbReference type="InterPro" id="IPR019803">
    <property type="entry name" value="Glypican_CS"/>
</dbReference>
<dbReference type="Ensembl" id="ENSCAFT00020020412.1">
    <property type="protein sequence ID" value="ENSCAFP00020017599.1"/>
    <property type="gene ID" value="ENSCAFG00020014089.1"/>
</dbReference>
<evidence type="ECO:0000256" key="3">
    <source>
        <dbReference type="ARBA" id="ARBA00022475"/>
    </source>
</evidence>
<reference evidence="13" key="1">
    <citation type="submission" date="2025-08" db="UniProtKB">
        <authorList>
            <consortium name="Ensembl"/>
        </authorList>
    </citation>
    <scope>IDENTIFICATION</scope>
</reference>
<evidence type="ECO:0000256" key="6">
    <source>
        <dbReference type="ARBA" id="ARBA00022974"/>
    </source>
</evidence>
<dbReference type="GO" id="GO:0045202">
    <property type="term" value="C:synapse"/>
    <property type="evidence" value="ECO:0007669"/>
    <property type="project" value="TreeGrafter"/>
</dbReference>
<comment type="function">
    <text evidence="12">Cell surface proteoglycan.</text>
</comment>
<dbReference type="GO" id="GO:0005886">
    <property type="term" value="C:plasma membrane"/>
    <property type="evidence" value="ECO:0007669"/>
    <property type="project" value="UniProtKB-SubCell"/>
</dbReference>
<evidence type="ECO:0000256" key="1">
    <source>
        <dbReference type="ARBA" id="ARBA00004471"/>
    </source>
</evidence>
<dbReference type="GeneTree" id="ENSGT01050000244897"/>
<evidence type="ECO:0000256" key="4">
    <source>
        <dbReference type="ARBA" id="ARBA00022622"/>
    </source>
</evidence>
<evidence type="ECO:0000256" key="7">
    <source>
        <dbReference type="ARBA" id="ARBA00023136"/>
    </source>
</evidence>
<keyword evidence="14" id="KW-1185">Reference proteome</keyword>
<dbReference type="Pfam" id="PF01153">
    <property type="entry name" value="Glypican"/>
    <property type="match status" value="1"/>
</dbReference>
<dbReference type="GO" id="GO:1905475">
    <property type="term" value="P:regulation of protein localization to membrane"/>
    <property type="evidence" value="ECO:0007669"/>
    <property type="project" value="TreeGrafter"/>
</dbReference>
<keyword evidence="9 12" id="KW-0357">Heparan sulfate</keyword>
<keyword evidence="4 12" id="KW-0336">GPI-anchor</keyword>
<comment type="subcellular location">
    <subcellularLocation>
        <location evidence="1">Cell membrane</location>
        <topology evidence="1">Lipid-anchor</topology>
        <topology evidence="1">GPI-anchor</topology>
        <orientation evidence="1">Extracellular side</orientation>
    </subcellularLocation>
</comment>
<dbReference type="GO" id="GO:0016477">
    <property type="term" value="P:cell migration"/>
    <property type="evidence" value="ECO:0007669"/>
    <property type="project" value="TreeGrafter"/>
</dbReference>
<dbReference type="PANTHER" id="PTHR10822">
    <property type="entry name" value="GLYPICAN"/>
    <property type="match status" value="1"/>
</dbReference>
<accession>A0A8C0KMW9</accession>
<keyword evidence="7 12" id="KW-0472">Membrane</keyword>
<dbReference type="GO" id="GO:0009966">
    <property type="term" value="P:regulation of signal transduction"/>
    <property type="evidence" value="ECO:0007669"/>
    <property type="project" value="InterPro"/>
</dbReference>
<evidence type="ECO:0000256" key="2">
    <source>
        <dbReference type="ARBA" id="ARBA00010260"/>
    </source>
</evidence>
<evidence type="ECO:0000256" key="10">
    <source>
        <dbReference type="ARBA" id="ARBA00023288"/>
    </source>
</evidence>
<name>A0A8C0KMW9_CANLU</name>
<dbReference type="GO" id="GO:0007224">
    <property type="term" value="P:smoothened signaling pathway"/>
    <property type="evidence" value="ECO:0007669"/>
    <property type="project" value="TreeGrafter"/>
</dbReference>
<evidence type="ECO:0000313" key="13">
    <source>
        <dbReference type="Ensembl" id="ENSCAFP00020017599.1"/>
    </source>
</evidence>
<dbReference type="GO" id="GO:0009986">
    <property type="term" value="C:cell surface"/>
    <property type="evidence" value="ECO:0007669"/>
    <property type="project" value="TreeGrafter"/>
</dbReference>
<keyword evidence="10 12" id="KW-0449">Lipoprotein</keyword>
<evidence type="ECO:0000313" key="14">
    <source>
        <dbReference type="Proteomes" id="UP000694391"/>
    </source>
</evidence>
<evidence type="ECO:0000256" key="5">
    <source>
        <dbReference type="ARBA" id="ARBA00022729"/>
    </source>
</evidence>